<comment type="caution">
    <text evidence="1">The sequence shown here is derived from an EMBL/GenBank/DDBJ whole genome shotgun (WGS) entry which is preliminary data.</text>
</comment>
<evidence type="ECO:0000313" key="1">
    <source>
        <dbReference type="EMBL" id="CAK5017761.1"/>
    </source>
</evidence>
<accession>A0ACB0XUI1</accession>
<dbReference type="Proteomes" id="UP001497535">
    <property type="component" value="Unassembled WGS sequence"/>
</dbReference>
<dbReference type="EMBL" id="CAVMJV010000003">
    <property type="protein sequence ID" value="CAK5017761.1"/>
    <property type="molecule type" value="Genomic_DNA"/>
</dbReference>
<reference evidence="1" key="1">
    <citation type="submission" date="2023-11" db="EMBL/GenBank/DDBJ databases">
        <authorList>
            <person name="Poullet M."/>
        </authorList>
    </citation>
    <scope>NUCLEOTIDE SEQUENCE</scope>
    <source>
        <strain evidence="1">E1834</strain>
    </source>
</reference>
<gene>
    <name evidence="1" type="ORF">MENTE1834_LOCUS3615</name>
</gene>
<keyword evidence="2" id="KW-1185">Reference proteome</keyword>
<sequence length="1645" mass="186395">MGDNLLESYNPLYDVHLRQYFALPHMQKHLRNLGLLDGSAGQSEELHAGHLQMMDMMLRNRERVLQQLVDLQRKLDAAEKVELYRRIRSGVTNAEELERSHVSRSLSRPARSALGNGRFSREGGGHRRQQSHSPEAGDLIKRVETDYRADSAPIKNSKSIYNRLAANAYKYQYLHKLDDRTLRKYMNSLRKQLAKLERFREVSFGPHTMAKHQPAQLQQSWFFRRRSLPSLEAAVGATNNSQSQQTNGGWRSLKSGRKSRSGKSQSPRRAGAAADEPLTKMRRTSMSRTRATQKLPPLPQTAKRSFTGNRSMPTPSKSMEQKLPPTGTTKQTKKAQERPPRRSQPATVQKTPGIKTTPIGARPPSSKGSITPVKVQKPPSMSGALPVIGAAVGAAGVAVVAATIVNDDERKEEDNRENVAPSPSISLAASQTTTTDGQPAGDSEWEGDQVEAPAEVVNEEEARPTPGPFEGETEVTENHMEGSEGQLTARTEVKSAAKEELMERQDEAMEENENEERMKNEEEIKREVISPVGTEAVGSGMEEDEYKNISSSPGREEIEESEEIPQEPTQACSLQQHYERVKREAEIKAEEKEEEEVFEQPIQKEEIYEDKENEGIISPKEEIVSTHSPENIIMNGGHYGHNDEVEGSERSVEIKEESLKEAEPVSDEEKRVSDSRVSFAKSEDSIERREEYPSERQKSEEAVVEMEELSNQNVENEENIQESPVKVTITPSPENKCWGEEEEMNDGKEDEEKFVVMAESPAVDKASISHHSEDGRDGEVELEGSPRVEEHLGQSESPLASTRSVVNGINYEEGQETQNEEHEAERDLEHRYELPESKTVSDYVEEPSEQYDENKNDEVFEEGHRMKRDVDGFGGGEEYSAGRGEEHFGEEGVHTGREEEHIGKDENGFGREESQHTGREEEHYGEEEEVHTGREEEHIGREENGSGREGSQHSGRDEEHFGKEEEEFERIENKNTERESNKHIESEGEQLSGREVYTEREEHSGSVKEEHNEEDNGDFKREELHSGSENQYTEREERMTGREDVGIIEREKERLRSEDGEQGREDEHTGREEHERDNEEMVGGGEEDAGLEHDEREEVVEKEEDDNHFEKESQHTGRETVELIKGPDETEFENLVESESVQPSNEDTSRKLSGSEKFIQLESGERGSVQEDRPETMMSLGNNSQVLPDEAPIMRGTSELDTHSKGREDEIDDANLVHSEETEYNRPESKTEVSEVRHEDEPENEDISVFGHQEVQENGSEIQHEEVSESRQEVEPEITSRKSEDMSEIGHENFSEARHEDVQENLSEVRPESEQEVSDRNVEDRSEFSPEVVSEARLEEVFGDGHIGEFATNQDGSINNFGSPTSRTGEGAEFYEKNVDENQRSKQENEPETFRSEHSEKQSLIEKEEQSLQLSESPNLLASGYEDDARSNHSKPFLQQPSIEITPASDHKYVEYRAEDEPNSEHSQPMSPVGEESQQQQPPVEWRNYEQQDIHQENRNNNNNYQEQLIDFSSSPTAQGDEIIGISHQTQHSPHQNGHLKNYEDHENEDDENTSLLTYRTENEDSPSKKSNNNYKGENGHLLLGNGENSGRLSSSSTETEGADQENNNSDSSSVVIRQGTSTTSLEHGQQHFQKLENEGRIEQL</sequence>
<organism evidence="1 2">
    <name type="scientific">Meloidogyne enterolobii</name>
    <name type="common">Root-knot nematode worm</name>
    <name type="synonym">Meloidogyne mayaguensis</name>
    <dbReference type="NCBI Taxonomy" id="390850"/>
    <lineage>
        <taxon>Eukaryota</taxon>
        <taxon>Metazoa</taxon>
        <taxon>Ecdysozoa</taxon>
        <taxon>Nematoda</taxon>
        <taxon>Chromadorea</taxon>
        <taxon>Rhabditida</taxon>
        <taxon>Tylenchina</taxon>
        <taxon>Tylenchomorpha</taxon>
        <taxon>Tylenchoidea</taxon>
        <taxon>Meloidogynidae</taxon>
        <taxon>Meloidogyninae</taxon>
        <taxon>Meloidogyne</taxon>
    </lineage>
</organism>
<proteinExistence type="predicted"/>
<name>A0ACB0XUI1_MELEN</name>
<protein>
    <submittedName>
        <fullName evidence="1">Uncharacterized protein</fullName>
    </submittedName>
</protein>
<evidence type="ECO:0000313" key="2">
    <source>
        <dbReference type="Proteomes" id="UP001497535"/>
    </source>
</evidence>